<evidence type="ECO:0000256" key="3">
    <source>
        <dbReference type="PROSITE-ProRule" id="PRU00191"/>
    </source>
</evidence>
<dbReference type="InterPro" id="IPR036860">
    <property type="entry name" value="SH2_dom_sf"/>
</dbReference>
<dbReference type="Proteomes" id="UP000824782">
    <property type="component" value="Unassembled WGS sequence"/>
</dbReference>
<evidence type="ECO:0000259" key="5">
    <source>
        <dbReference type="PROSITE" id="PS50001"/>
    </source>
</evidence>
<dbReference type="InterPro" id="IPR044102">
    <property type="entry name" value="SH2_SHEP1/BCAR3/NSP1"/>
</dbReference>
<evidence type="ECO:0000259" key="6">
    <source>
        <dbReference type="PROSITE" id="PS50009"/>
    </source>
</evidence>
<evidence type="ECO:0000256" key="1">
    <source>
        <dbReference type="ARBA" id="ARBA00022999"/>
    </source>
</evidence>
<dbReference type="Gene3D" id="1.10.840.10">
    <property type="entry name" value="Ras guanine-nucleotide exchange factors catalytic domain"/>
    <property type="match status" value="1"/>
</dbReference>
<dbReference type="SUPFAM" id="SSF48366">
    <property type="entry name" value="Ras GEF"/>
    <property type="match status" value="1"/>
</dbReference>
<dbReference type="InterPro" id="IPR001895">
    <property type="entry name" value="RASGEF_cat_dom"/>
</dbReference>
<evidence type="ECO:0000313" key="9">
    <source>
        <dbReference type="Proteomes" id="UP000824782"/>
    </source>
</evidence>
<dbReference type="FunFam" id="3.30.505.10:FF:000013">
    <property type="entry name" value="SH2 domain-containing protein 3C isoform X1"/>
    <property type="match status" value="1"/>
</dbReference>
<dbReference type="SMART" id="SM00147">
    <property type="entry name" value="RasGEF"/>
    <property type="match status" value="1"/>
</dbReference>
<feature type="domain" description="Ras-GEF" evidence="6">
    <location>
        <begin position="445"/>
        <end position="707"/>
    </location>
</feature>
<feature type="region of interest" description="Disordered" evidence="4">
    <location>
        <begin position="235"/>
        <end position="265"/>
    </location>
</feature>
<dbReference type="EMBL" id="WNYA01002304">
    <property type="protein sequence ID" value="KAG8544412.1"/>
    <property type="molecule type" value="Genomic_DNA"/>
</dbReference>
<proteinExistence type="predicted"/>
<sequence length="722" mass="81332">MPSSTEALKKELEEELKLSSEDLRSHAWYHGPLSRQEAERLLQTDGDFLIRDSLSSPGDYVLSCVCSKQVLHFKVIAVTMRPRQGFSRVLYQLEQDQFDNIPALVRSYVGDKRPVSESSRAVIVNPINRTVPLSVVRAKQESQKANKENRRSLHLIDSSLLRNKDRFGSHPGNLDILKEIPLQSAQSDSNLLSAGSGEYSSPQEEPQPIPLSPMFRTGSDPVLRAKTQQVLPLDYDGNNALRGSDSQLHSKAPPKPIRAPSLLLPDPPEGTDIYCELVPRVPVTSRKYADTLKAEEKWKNRARATETTFGFLDTEKPPDIFPSGMANLHNFTPSGIENSIYSKLEKSKVIQAEKTRTLLEPVDNSRASHSGLENPKIYNFRKTNFMVNQPITESPEEEDDFVRPQIQTISSFKPTTFQSVLLSPENKPLEPNALRKLKEIVSCRDCKESALHILQEDCLDIRICGVLKEQQKSMGVRSGLELIILPYGQQLRRDLLERHHLLSLGVAVDILGCTGTVTERAHTLHRVICLASELLDYAGDLFAFSAVMKALMLPQVARLEQTWQILRQTHTDSAITFHKRLKPSLREMDECLTVPLPNKVVVPHILPVLKALEGEDDWGGAVEESCGRLFRILQAARSYATNAEVYQKNAECKLEGFTPQPELREAFKTEFSLRMFWGSKGATAEQAARYKKFDQILNVLSQKLEPETQRTRLASSVYGWTY</sequence>
<dbReference type="CDD" id="cd10337">
    <property type="entry name" value="SH2_BCAR3"/>
    <property type="match status" value="1"/>
</dbReference>
<dbReference type="PANTHER" id="PTHR14247">
    <property type="entry name" value="BREAST CANCER ANTI-ESTROGEN RESISTANCE PROTEIN 3 HOMOLOG-LIKE PROTEIN"/>
    <property type="match status" value="1"/>
</dbReference>
<dbReference type="Pfam" id="PF00017">
    <property type="entry name" value="SH2"/>
    <property type="match status" value="1"/>
</dbReference>
<dbReference type="Gene3D" id="3.30.505.10">
    <property type="entry name" value="SH2 domain"/>
    <property type="match status" value="1"/>
</dbReference>
<dbReference type="PANTHER" id="PTHR14247:SF11">
    <property type="entry name" value="SH2 DOMAIN-CONTAINING PROTEIN 3A"/>
    <property type="match status" value="1"/>
</dbReference>
<dbReference type="GO" id="GO:0007264">
    <property type="term" value="P:small GTPase-mediated signal transduction"/>
    <property type="evidence" value="ECO:0007669"/>
    <property type="project" value="InterPro"/>
</dbReference>
<dbReference type="PROSITE" id="PS50009">
    <property type="entry name" value="RASGEF_CAT"/>
    <property type="match status" value="1"/>
</dbReference>
<dbReference type="PROSITE" id="PS50001">
    <property type="entry name" value="SH2"/>
    <property type="match status" value="1"/>
</dbReference>
<name>A0AAV6Z5I9_ENGPU</name>
<dbReference type="InterPro" id="IPR051853">
    <property type="entry name" value="SH2-Ras-GEF_adapter"/>
</dbReference>
<dbReference type="PRINTS" id="PR00401">
    <property type="entry name" value="SH2DOMAIN"/>
</dbReference>
<reference evidence="7" key="1">
    <citation type="thesis" date="2020" institute="ProQuest LLC" country="789 East Eisenhower Parkway, Ann Arbor, MI, USA">
        <title>Comparative Genomics and Chromosome Evolution.</title>
        <authorList>
            <person name="Mudd A.B."/>
        </authorList>
    </citation>
    <scope>NUCLEOTIDE SEQUENCE</scope>
    <source>
        <strain evidence="7">237g6f4</strain>
        <tissue evidence="7">Blood</tissue>
    </source>
</reference>
<gene>
    <name evidence="7" type="ORF">GDO81_022529</name>
    <name evidence="8" type="ORF">GDO81_022530</name>
</gene>
<dbReference type="AlphaFoldDB" id="A0AAV6Z5I9"/>
<dbReference type="InterPro" id="IPR036964">
    <property type="entry name" value="RASGEF_cat_dom_sf"/>
</dbReference>
<feature type="compositionally biased region" description="Polar residues" evidence="4">
    <location>
        <begin position="189"/>
        <end position="204"/>
    </location>
</feature>
<organism evidence="7 9">
    <name type="scientific">Engystomops pustulosus</name>
    <name type="common">Tungara frog</name>
    <name type="synonym">Physalaemus pustulosus</name>
    <dbReference type="NCBI Taxonomy" id="76066"/>
    <lineage>
        <taxon>Eukaryota</taxon>
        <taxon>Metazoa</taxon>
        <taxon>Chordata</taxon>
        <taxon>Craniata</taxon>
        <taxon>Vertebrata</taxon>
        <taxon>Euteleostomi</taxon>
        <taxon>Amphibia</taxon>
        <taxon>Batrachia</taxon>
        <taxon>Anura</taxon>
        <taxon>Neobatrachia</taxon>
        <taxon>Hyloidea</taxon>
        <taxon>Leptodactylidae</taxon>
        <taxon>Leiuperinae</taxon>
        <taxon>Engystomops</taxon>
    </lineage>
</organism>
<evidence type="ECO:0000256" key="4">
    <source>
        <dbReference type="SAM" id="MobiDB-lite"/>
    </source>
</evidence>
<evidence type="ECO:0000313" key="7">
    <source>
        <dbReference type="EMBL" id="KAG8544411.1"/>
    </source>
</evidence>
<dbReference type="InterPro" id="IPR000980">
    <property type="entry name" value="SH2"/>
</dbReference>
<dbReference type="Pfam" id="PF00617">
    <property type="entry name" value="RasGEF"/>
    <property type="match status" value="1"/>
</dbReference>
<evidence type="ECO:0000256" key="2">
    <source>
        <dbReference type="PROSITE-ProRule" id="PRU00168"/>
    </source>
</evidence>
<dbReference type="SUPFAM" id="SSF55550">
    <property type="entry name" value="SH2 domain"/>
    <property type="match status" value="1"/>
</dbReference>
<dbReference type="SMART" id="SM00252">
    <property type="entry name" value="SH2"/>
    <property type="match status" value="1"/>
</dbReference>
<feature type="region of interest" description="Disordered" evidence="4">
    <location>
        <begin position="189"/>
        <end position="219"/>
    </location>
</feature>
<protein>
    <recommendedName>
        <fullName evidence="10">SH2 domain-containing protein 3A</fullName>
    </recommendedName>
</protein>
<dbReference type="EMBL" id="WNYA01002304">
    <property type="protein sequence ID" value="KAG8544411.1"/>
    <property type="molecule type" value="Genomic_DNA"/>
</dbReference>
<evidence type="ECO:0000313" key="8">
    <source>
        <dbReference type="EMBL" id="KAG8544412.1"/>
    </source>
</evidence>
<keyword evidence="9" id="KW-1185">Reference proteome</keyword>
<keyword evidence="1 3" id="KW-0727">SH2 domain</keyword>
<comment type="caution">
    <text evidence="7">The sequence shown here is derived from an EMBL/GenBank/DDBJ whole genome shotgun (WGS) entry which is preliminary data.</text>
</comment>
<evidence type="ECO:0008006" key="10">
    <source>
        <dbReference type="Google" id="ProtNLM"/>
    </source>
</evidence>
<feature type="domain" description="SH2" evidence="5">
    <location>
        <begin position="28"/>
        <end position="127"/>
    </location>
</feature>
<dbReference type="GO" id="GO:0001784">
    <property type="term" value="F:phosphotyrosine residue binding"/>
    <property type="evidence" value="ECO:0007669"/>
    <property type="project" value="InterPro"/>
</dbReference>
<accession>A0AAV6Z5I9</accession>
<dbReference type="GO" id="GO:0005085">
    <property type="term" value="F:guanyl-nucleotide exchange factor activity"/>
    <property type="evidence" value="ECO:0007669"/>
    <property type="project" value="UniProtKB-KW"/>
</dbReference>
<dbReference type="InterPro" id="IPR023578">
    <property type="entry name" value="Ras_GEF_dom_sf"/>
</dbReference>
<keyword evidence="2" id="KW-0344">Guanine-nucleotide releasing factor</keyword>